<organism evidence="1 2">
    <name type="scientific">Phytophthora nicotianae P10297</name>
    <dbReference type="NCBI Taxonomy" id="1317064"/>
    <lineage>
        <taxon>Eukaryota</taxon>
        <taxon>Sar</taxon>
        <taxon>Stramenopiles</taxon>
        <taxon>Oomycota</taxon>
        <taxon>Peronosporomycetes</taxon>
        <taxon>Peronosporales</taxon>
        <taxon>Peronosporaceae</taxon>
        <taxon>Phytophthora</taxon>
    </lineage>
</organism>
<dbReference type="AlphaFoldDB" id="W2Y577"/>
<comment type="caution">
    <text evidence="1">The sequence shown here is derived from an EMBL/GenBank/DDBJ whole genome shotgun (WGS) entry which is preliminary data.</text>
</comment>
<accession>W2Y577</accession>
<dbReference type="OrthoDB" id="128294at2759"/>
<evidence type="ECO:0000313" key="2">
    <source>
        <dbReference type="Proteomes" id="UP000018948"/>
    </source>
</evidence>
<proteinExistence type="predicted"/>
<dbReference type="EMBL" id="ANIY01004464">
    <property type="protein sequence ID" value="ETP29324.1"/>
    <property type="molecule type" value="Genomic_DNA"/>
</dbReference>
<dbReference type="Proteomes" id="UP000018948">
    <property type="component" value="Unassembled WGS sequence"/>
</dbReference>
<protein>
    <submittedName>
        <fullName evidence="1">Uncharacterized protein</fullName>
    </submittedName>
</protein>
<sequence length="201" mass="22522">MRNPDEMAARFRSVIDSVTFSDILLHRAMWRDYCNSNLRHIDSNDLYVPVNTYSTGGRNIRVVSTSQLEGFHAGLKKLVARPISARLGLRILDIFIVQHILRIEAEFGRNPDLGALDFVSLAQAAIWSRGALPASPQLSFVLHILSEQLEGPQYRSASSSTSVATKKLDKNTFMASLNLHENSYEPSAGFTAQEYELLRQI</sequence>
<reference evidence="1 2" key="1">
    <citation type="submission" date="2013-11" db="EMBL/GenBank/DDBJ databases">
        <title>The Genome Sequence of Phytophthora parasitica P10297.</title>
        <authorList>
            <consortium name="The Broad Institute Genomics Platform"/>
            <person name="Russ C."/>
            <person name="Tyler B."/>
            <person name="Panabieres F."/>
            <person name="Shan W."/>
            <person name="Tripathy S."/>
            <person name="Grunwald N."/>
            <person name="Machado M."/>
            <person name="Johnson C.S."/>
            <person name="Walker B."/>
            <person name="Young S.K."/>
            <person name="Zeng Q."/>
            <person name="Gargeya S."/>
            <person name="Fitzgerald M."/>
            <person name="Haas B."/>
            <person name="Abouelleil A."/>
            <person name="Allen A.W."/>
            <person name="Alvarado L."/>
            <person name="Arachchi H.M."/>
            <person name="Berlin A.M."/>
            <person name="Chapman S.B."/>
            <person name="Gainer-Dewar J."/>
            <person name="Goldberg J."/>
            <person name="Griggs A."/>
            <person name="Gujja S."/>
            <person name="Hansen M."/>
            <person name="Howarth C."/>
            <person name="Imamovic A."/>
            <person name="Ireland A."/>
            <person name="Larimer J."/>
            <person name="McCowan C."/>
            <person name="Murphy C."/>
            <person name="Pearson M."/>
            <person name="Poon T.W."/>
            <person name="Priest M."/>
            <person name="Roberts A."/>
            <person name="Saif S."/>
            <person name="Shea T."/>
            <person name="Sisk P."/>
            <person name="Sykes S."/>
            <person name="Wortman J."/>
            <person name="Nusbaum C."/>
            <person name="Birren B."/>
        </authorList>
    </citation>
    <scope>NUCLEOTIDE SEQUENCE [LARGE SCALE GENOMIC DNA]</scope>
    <source>
        <strain evidence="1 2">P10297</strain>
    </source>
</reference>
<evidence type="ECO:0000313" key="1">
    <source>
        <dbReference type="EMBL" id="ETP29324.1"/>
    </source>
</evidence>
<name>W2Y577_PHYNI</name>
<gene>
    <name evidence="1" type="ORF">F442_21507</name>
</gene>